<sequence>MTAPEDARTRFRSLPEPVRPEDTVESLDTSTLPVPDEGDDRDQLLRHVGG</sequence>
<evidence type="ECO:0000313" key="2">
    <source>
        <dbReference type="EMBL" id="SEO58719.1"/>
    </source>
</evidence>
<dbReference type="Proteomes" id="UP000198960">
    <property type="component" value="Unassembled WGS sequence"/>
</dbReference>
<dbReference type="STRING" id="673521.SAMN05660991_00856"/>
<feature type="compositionally biased region" description="Basic and acidic residues" evidence="1">
    <location>
        <begin position="41"/>
        <end position="50"/>
    </location>
</feature>
<evidence type="ECO:0000256" key="1">
    <source>
        <dbReference type="SAM" id="MobiDB-lite"/>
    </source>
</evidence>
<name>A0A1H8QWR4_9ACTN</name>
<protein>
    <submittedName>
        <fullName evidence="2">Uncharacterized protein</fullName>
    </submittedName>
</protein>
<keyword evidence="3" id="KW-1185">Reference proteome</keyword>
<reference evidence="3" key="1">
    <citation type="submission" date="2016-10" db="EMBL/GenBank/DDBJ databases">
        <authorList>
            <person name="Varghese N."/>
            <person name="Submissions S."/>
        </authorList>
    </citation>
    <scope>NUCLEOTIDE SEQUENCE [LARGE SCALE GENOMIC DNA]</scope>
    <source>
        <strain evidence="3">DSM 45413</strain>
    </source>
</reference>
<accession>A0A1H8QWR4</accession>
<organism evidence="2 3">
    <name type="scientific">Trujillonella endophytica</name>
    <dbReference type="NCBI Taxonomy" id="673521"/>
    <lineage>
        <taxon>Bacteria</taxon>
        <taxon>Bacillati</taxon>
        <taxon>Actinomycetota</taxon>
        <taxon>Actinomycetes</taxon>
        <taxon>Geodermatophilales</taxon>
        <taxon>Geodermatophilaceae</taxon>
        <taxon>Trujillonella</taxon>
    </lineage>
</organism>
<gene>
    <name evidence="2" type="ORF">SAMN05660991_00856</name>
</gene>
<evidence type="ECO:0000313" key="3">
    <source>
        <dbReference type="Proteomes" id="UP000198960"/>
    </source>
</evidence>
<dbReference type="EMBL" id="FOEE01000002">
    <property type="protein sequence ID" value="SEO58719.1"/>
    <property type="molecule type" value="Genomic_DNA"/>
</dbReference>
<proteinExistence type="predicted"/>
<dbReference type="RefSeq" id="WP_170860960.1">
    <property type="nucleotide sequence ID" value="NZ_FOEE01000002.1"/>
</dbReference>
<feature type="region of interest" description="Disordered" evidence="1">
    <location>
        <begin position="1"/>
        <end position="50"/>
    </location>
</feature>
<dbReference type="AlphaFoldDB" id="A0A1H8QWR4"/>